<dbReference type="InterPro" id="IPR049514">
    <property type="entry name" value="Fic-like_C"/>
</dbReference>
<evidence type="ECO:0000313" key="4">
    <source>
        <dbReference type="Proteomes" id="UP000605201"/>
    </source>
</evidence>
<dbReference type="InterPro" id="IPR038461">
    <property type="entry name" value="Schlafen_AlbA_2_dom_sf"/>
</dbReference>
<feature type="domain" description="Schlafen AlbA-2" evidence="1">
    <location>
        <begin position="3"/>
        <end position="111"/>
    </location>
</feature>
<dbReference type="InterPro" id="IPR038475">
    <property type="entry name" value="RecG_C_sf"/>
</dbReference>
<proteinExistence type="predicted"/>
<dbReference type="Proteomes" id="UP000605201">
    <property type="component" value="Unassembled WGS sequence"/>
</dbReference>
<dbReference type="PANTHER" id="PTHR30595:SF6">
    <property type="entry name" value="SCHLAFEN ALBA-2 DOMAIN-CONTAINING PROTEIN"/>
    <property type="match status" value="1"/>
</dbReference>
<evidence type="ECO:0000259" key="2">
    <source>
        <dbReference type="Pfam" id="PF21247"/>
    </source>
</evidence>
<feature type="non-terminal residue" evidence="3">
    <location>
        <position position="1"/>
    </location>
</feature>
<sequence length="499" mass="55897">SGESDRLEFKSSTGQRTKAMKTVCGMLNGLGGFVLFGISDKGGLVGQDIAAKTMADISAELNRIDPPVFPDIETVTLGNGKSVIALRIPGGGLYTYDGRPYVRRGPTTSLMPKAEYDRRVVERLHSTRRWENEPAAKGISIKDLDHDEIQLTLTNAIDAGRMDRPRRSDAKSILTGLGLIIDGCLTNAAVVLYGKNIRLESIYPQCSLQLARFRGTDRLSEFDDNRQYWGHAFSLLQRAESFVRDHMPVSGKVLPGRMKRVDRPLYHPRAIREALANAFCHRDYAVPGAFLSVAVYNDRMEIINPGTLHFGITVKALFKPHESRPWNPIIANVFYRAGIIEKWGTGTLNIIEWCKENRNPPPEWSIRSGSVVLIFKPSSQKTIQQPESRQGLQQESLRDRVIPPTQSPTQSADPVIRLIGILRQGQLSSGELRQQLNLKHRPTFRKNYLHPALKEGYIEMTIPDKPSSRLQRYRLTPKGKAVIDAQHTDDTERGAAVDE</sequence>
<evidence type="ECO:0000259" key="1">
    <source>
        <dbReference type="Pfam" id="PF04326"/>
    </source>
</evidence>
<gene>
    <name evidence="3" type="ORF">H8D96_19500</name>
</gene>
<dbReference type="Gene3D" id="3.30.565.60">
    <property type="match status" value="1"/>
</dbReference>
<dbReference type="InterPro" id="IPR007421">
    <property type="entry name" value="Schlafen_AlbA_2_dom"/>
</dbReference>
<dbReference type="Pfam" id="PF13749">
    <property type="entry name" value="HATPase_c_4"/>
    <property type="match status" value="1"/>
</dbReference>
<accession>A0A8J6NVH5</accession>
<organism evidence="3 4">
    <name type="scientific">Candidatus Desulfatibia vada</name>
    <dbReference type="NCBI Taxonomy" id="2841696"/>
    <lineage>
        <taxon>Bacteria</taxon>
        <taxon>Pseudomonadati</taxon>
        <taxon>Thermodesulfobacteriota</taxon>
        <taxon>Desulfobacteria</taxon>
        <taxon>Desulfobacterales</taxon>
        <taxon>Desulfobacterales incertae sedis</taxon>
        <taxon>Candidatus Desulfatibia</taxon>
    </lineage>
</organism>
<reference evidence="3 4" key="1">
    <citation type="submission" date="2020-08" db="EMBL/GenBank/DDBJ databases">
        <title>Bridging the membrane lipid divide: bacteria of the FCB group superphylum have the potential to synthesize archaeal ether lipids.</title>
        <authorList>
            <person name="Villanueva L."/>
            <person name="Von Meijenfeldt F.A.B."/>
            <person name="Westbye A.B."/>
            <person name="Yadav S."/>
            <person name="Hopmans E.C."/>
            <person name="Dutilh B.E."/>
            <person name="Sinninghe Damste J.S."/>
        </authorList>
    </citation>
    <scope>NUCLEOTIDE SEQUENCE [LARGE SCALE GENOMIC DNA]</scope>
    <source>
        <strain evidence="3">NIOZ-UU17</strain>
    </source>
</reference>
<evidence type="ECO:0000313" key="3">
    <source>
        <dbReference type="EMBL" id="MBC8434099.1"/>
    </source>
</evidence>
<dbReference type="Pfam" id="PF04326">
    <property type="entry name" value="SLFN_AlbA_2"/>
    <property type="match status" value="1"/>
</dbReference>
<protein>
    <submittedName>
        <fullName evidence="3">Putative DNA binding domain-containing protein</fullName>
    </submittedName>
</protein>
<feature type="domain" description="Filamentation induced by cAMP protein Fic-like C-terminal" evidence="2">
    <location>
        <begin position="413"/>
        <end position="476"/>
    </location>
</feature>
<dbReference type="PANTHER" id="PTHR30595">
    <property type="entry name" value="GLPR-RELATED TRANSCRIPTIONAL REPRESSOR"/>
    <property type="match status" value="1"/>
</dbReference>
<comment type="caution">
    <text evidence="3">The sequence shown here is derived from an EMBL/GenBank/DDBJ whole genome shotgun (WGS) entry which is preliminary data.</text>
</comment>
<dbReference type="Pfam" id="PF21247">
    <property type="entry name" value="Fic-like_C"/>
    <property type="match status" value="1"/>
</dbReference>
<name>A0A8J6NVH5_9BACT</name>
<dbReference type="AlphaFoldDB" id="A0A8J6NVH5"/>
<dbReference type="EMBL" id="JACNIG010000382">
    <property type="protein sequence ID" value="MBC8434099.1"/>
    <property type="molecule type" value="Genomic_DNA"/>
</dbReference>
<dbReference type="Gene3D" id="3.30.950.30">
    <property type="entry name" value="Schlafen, AAA domain"/>
    <property type="match status" value="1"/>
</dbReference>